<protein>
    <submittedName>
        <fullName evidence="2">Uncharacterized protein LOC116413149</fullName>
    </submittedName>
</protein>
<organism evidence="1 2">
    <name type="scientific">Galleria mellonella</name>
    <name type="common">Greater wax moth</name>
    <dbReference type="NCBI Taxonomy" id="7137"/>
    <lineage>
        <taxon>Eukaryota</taxon>
        <taxon>Metazoa</taxon>
        <taxon>Ecdysozoa</taxon>
        <taxon>Arthropoda</taxon>
        <taxon>Hexapoda</taxon>
        <taxon>Insecta</taxon>
        <taxon>Pterygota</taxon>
        <taxon>Neoptera</taxon>
        <taxon>Endopterygota</taxon>
        <taxon>Lepidoptera</taxon>
        <taxon>Glossata</taxon>
        <taxon>Ditrysia</taxon>
        <taxon>Pyraloidea</taxon>
        <taxon>Pyralidae</taxon>
        <taxon>Galleriinae</taxon>
        <taxon>Galleria</taxon>
    </lineage>
</organism>
<evidence type="ECO:0000313" key="2">
    <source>
        <dbReference type="RefSeq" id="XP_031766385.1"/>
    </source>
</evidence>
<name>A0A6J3C3I4_GALME</name>
<dbReference type="RefSeq" id="XP_031766385.1">
    <property type="nucleotide sequence ID" value="XM_031910525.2"/>
</dbReference>
<dbReference type="GeneID" id="116413149"/>
<sequence>MTFKNVAISGILFMVAVNGVTSWTIDLPEVRKYFFTKHDRDNNDVRHIDENRVLYDNIKGNSLHNSENHYYVNSFDNSEYSGSNELKSPTDKYAKDYKYRGYMEKKVQNALQKGTAYLDGLRYSIEQYTELLKNCSRSNITAINWGNVTIFNFTEVFGNSSDFNISPVFNASSAFNATSNLNFTGVFNGTSYTNANFTEILLNFTRNWNATCQRATEKREHIRRLADLALWATKRLEDSVYAEKYHKHSDGEEKELILRLAWYLDRLAHFTGFDPKVEDYITTTTKPPNVVTLPSFVAAVPPSVTAAMMDCLKRNSSVPATIRCAYPLSLPPVIQLILNMSNSRNQQQFMTLEDRAAGFRQFTDSLTTPSSSEVLIAASSQSANSYLPANILTDVKTVQKRSIDESAMMKFMKYFVKHKVWENSNPSDKDTNNNGDYDVSNNLPIKSIQKRSLFHKKGRHLLPTKNRVRGISKLFKKKAEIHYPKGKLQTIKVKEFLDKMRKSNSFTLINNFKHKIGGIHDLSKDLPKNIHKRSIEVKNNIRMKLPEDPMQDLSKYVKNKEGIHYINDKTLIERIKAALERIRNQTTNDSSKQLWREKRSVVKSNVVIQTPPHYPEKHPIQKIGEFIRHKAKVHIQKNHARAHKIKETLEKLYHASVVSHNLKIKDHLGHIHKRSVHYKNVYSPRKPEDPFQDLSYYVKNKKDTVYNRNPVQALLVRAGLEQVFQTGNIEVIRRYGANYNPAVPNPFYFGIVRSVADV</sequence>
<dbReference type="OrthoDB" id="7481124at2759"/>
<keyword evidence="1" id="KW-1185">Reference proteome</keyword>
<dbReference type="AlphaFoldDB" id="A0A6J3C3I4"/>
<dbReference type="KEGG" id="gmw:116413149"/>
<proteinExistence type="predicted"/>
<dbReference type="InParanoid" id="A0A6J3C3I4"/>
<gene>
    <name evidence="2" type="primary">LOC116413149</name>
</gene>
<reference evidence="2" key="1">
    <citation type="submission" date="2025-08" db="UniProtKB">
        <authorList>
            <consortium name="RefSeq"/>
        </authorList>
    </citation>
    <scope>IDENTIFICATION</scope>
    <source>
        <tissue evidence="2">Whole larvae</tissue>
    </source>
</reference>
<accession>A0A6J3C3I4</accession>
<evidence type="ECO:0000313" key="1">
    <source>
        <dbReference type="Proteomes" id="UP001652740"/>
    </source>
</evidence>
<dbReference type="Proteomes" id="UP001652740">
    <property type="component" value="Unplaced"/>
</dbReference>